<organism evidence="9 10">
    <name type="scientific">Datura stramonium</name>
    <name type="common">Jimsonweed</name>
    <name type="synonym">Common thornapple</name>
    <dbReference type="NCBI Taxonomy" id="4076"/>
    <lineage>
        <taxon>Eukaryota</taxon>
        <taxon>Viridiplantae</taxon>
        <taxon>Streptophyta</taxon>
        <taxon>Embryophyta</taxon>
        <taxon>Tracheophyta</taxon>
        <taxon>Spermatophyta</taxon>
        <taxon>Magnoliopsida</taxon>
        <taxon>eudicotyledons</taxon>
        <taxon>Gunneridae</taxon>
        <taxon>Pentapetalae</taxon>
        <taxon>asterids</taxon>
        <taxon>lamiids</taxon>
        <taxon>Solanales</taxon>
        <taxon>Solanaceae</taxon>
        <taxon>Solanoideae</taxon>
        <taxon>Datureae</taxon>
        <taxon>Datura</taxon>
    </lineage>
</organism>
<comment type="similarity">
    <text evidence="2">Belongs to the FLZ family.</text>
</comment>
<dbReference type="InterPro" id="IPR007650">
    <property type="entry name" value="Zf-FLZ_dom"/>
</dbReference>
<sequence>MVGLSVVLEGYNEDISTGKNTSITAGSTAAGSSWQILNKASMVMKPTSPTTPSSPFSRGKSPAAVIASGFLDYCYLCKKKLLPSEDIYMYKGEWAFCSVECRCRQIFMDEEESTKAKKKDYMKPQASTSSSNKSFTSSSSSPSSSRSRKTEAANRPDGFIY</sequence>
<keyword evidence="5" id="KW-0863">Zinc-finger</keyword>
<feature type="zinc finger region" description="FLZ-type" evidence="6">
    <location>
        <begin position="69"/>
        <end position="113"/>
    </location>
</feature>
<evidence type="ECO:0000313" key="10">
    <source>
        <dbReference type="Proteomes" id="UP000823775"/>
    </source>
</evidence>
<dbReference type="PROSITE" id="PS51795">
    <property type="entry name" value="ZF_FLZ"/>
    <property type="match status" value="1"/>
</dbReference>
<keyword evidence="10" id="KW-1185">Reference proteome</keyword>
<feature type="domain" description="FLZ-type" evidence="8">
    <location>
        <begin position="69"/>
        <end position="113"/>
    </location>
</feature>
<evidence type="ECO:0000256" key="6">
    <source>
        <dbReference type="PROSITE-ProRule" id="PRU01131"/>
    </source>
</evidence>
<dbReference type="PANTHER" id="PTHR33059:SF84">
    <property type="entry name" value="FCS-LIKE ZINC FINGER 15"/>
    <property type="match status" value="1"/>
</dbReference>
<accession>A0ABS8UZZ5</accession>
<comment type="caution">
    <text evidence="9">The sequence shown here is derived from an EMBL/GenBank/DDBJ whole genome shotgun (WGS) entry which is preliminary data.</text>
</comment>
<dbReference type="EMBL" id="JACEIK010002938">
    <property type="protein sequence ID" value="MCD9639534.1"/>
    <property type="molecule type" value="Genomic_DNA"/>
</dbReference>
<keyword evidence="4" id="KW-0479">Metal-binding</keyword>
<dbReference type="PANTHER" id="PTHR33059">
    <property type="entry name" value="FCS-LIKE ZINC FINGER 5"/>
    <property type="match status" value="1"/>
</dbReference>
<dbReference type="Proteomes" id="UP000823775">
    <property type="component" value="Unassembled WGS sequence"/>
</dbReference>
<gene>
    <name evidence="9" type="ORF">HAX54_024117</name>
</gene>
<evidence type="ECO:0000256" key="3">
    <source>
        <dbReference type="ARBA" id="ARBA00022490"/>
    </source>
</evidence>
<proteinExistence type="inferred from homology"/>
<feature type="region of interest" description="Disordered" evidence="7">
    <location>
        <begin position="114"/>
        <end position="161"/>
    </location>
</feature>
<evidence type="ECO:0000256" key="7">
    <source>
        <dbReference type="SAM" id="MobiDB-lite"/>
    </source>
</evidence>
<evidence type="ECO:0000256" key="2">
    <source>
        <dbReference type="ARBA" id="ARBA00009374"/>
    </source>
</evidence>
<evidence type="ECO:0000256" key="1">
    <source>
        <dbReference type="ARBA" id="ARBA00004496"/>
    </source>
</evidence>
<keyword evidence="5" id="KW-0862">Zinc</keyword>
<evidence type="ECO:0000259" key="8">
    <source>
        <dbReference type="PROSITE" id="PS51795"/>
    </source>
</evidence>
<dbReference type="Pfam" id="PF04570">
    <property type="entry name" value="zf-FLZ"/>
    <property type="match status" value="1"/>
</dbReference>
<evidence type="ECO:0000313" key="9">
    <source>
        <dbReference type="EMBL" id="MCD9639534.1"/>
    </source>
</evidence>
<name>A0ABS8UZZ5_DATST</name>
<keyword evidence="3" id="KW-0963">Cytoplasm</keyword>
<comment type="subcellular location">
    <subcellularLocation>
        <location evidence="1">Cytoplasm</location>
    </subcellularLocation>
</comment>
<feature type="compositionally biased region" description="Low complexity" evidence="7">
    <location>
        <begin position="127"/>
        <end position="145"/>
    </location>
</feature>
<protein>
    <recommendedName>
        <fullName evidence="8">FLZ-type domain-containing protein</fullName>
    </recommendedName>
</protein>
<reference evidence="9 10" key="1">
    <citation type="journal article" date="2021" name="BMC Genomics">
        <title>Datura genome reveals duplications of psychoactive alkaloid biosynthetic genes and high mutation rate following tissue culture.</title>
        <authorList>
            <person name="Rajewski A."/>
            <person name="Carter-House D."/>
            <person name="Stajich J."/>
            <person name="Litt A."/>
        </authorList>
    </citation>
    <scope>NUCLEOTIDE SEQUENCE [LARGE SCALE GENOMIC DNA]</scope>
    <source>
        <strain evidence="9">AR-01</strain>
    </source>
</reference>
<evidence type="ECO:0000256" key="4">
    <source>
        <dbReference type="ARBA" id="ARBA00022723"/>
    </source>
</evidence>
<evidence type="ECO:0000256" key="5">
    <source>
        <dbReference type="ARBA" id="ARBA00022771"/>
    </source>
</evidence>